<dbReference type="InterPro" id="IPR002737">
    <property type="entry name" value="MEMO1_fam"/>
</dbReference>
<dbReference type="OrthoDB" id="417112at2759"/>
<name>A0A420XYA9_9PEZI</name>
<sequence length="332" mass="36531">MAKPLTGCRDASHAGSWYTGDSQRLSAQLDDFLQRVPITVDGHEVPIPGARIIIAPHAGYTYSGPCAAWAYKCLDLSKARRVFVLGPSHTYALSGCALTTFAEFETPCGNLTVDEATIEELRVTGLFTDQPRNKDVAEHSLEMHLPYLVKRLQQTHGDEPGRWPTVVPILVGSNNRQNEKKYGQVLLPYLRDPENAFIVSSDFCHWGDNFGYYAYYAKRDGGQVLSFQADRQHNVAKDGPISESIDKLDGLAIDAVETGIHDKFVDTLKETHNTVCGRHPIGVMMAALEALGNEGGLKEGMGKFKKVQYARSTDLTKANGSSVSYVSFYALL</sequence>
<dbReference type="Gene3D" id="3.40.830.10">
    <property type="entry name" value="LigB-like"/>
    <property type="match status" value="1"/>
</dbReference>
<dbReference type="AlphaFoldDB" id="A0A420XYA9"/>
<dbReference type="STRING" id="177199.A0A420XYA9"/>
<dbReference type="PANTHER" id="PTHR11060:SF0">
    <property type="entry name" value="PROTEIN MEMO1"/>
    <property type="match status" value="1"/>
</dbReference>
<comment type="similarity">
    <text evidence="1">Belongs to the MEMO1 family.</text>
</comment>
<evidence type="ECO:0000256" key="1">
    <source>
        <dbReference type="ARBA" id="ARBA00006315"/>
    </source>
</evidence>
<organism evidence="2 3">
    <name type="scientific">Coniochaeta pulveracea</name>
    <dbReference type="NCBI Taxonomy" id="177199"/>
    <lineage>
        <taxon>Eukaryota</taxon>
        <taxon>Fungi</taxon>
        <taxon>Dikarya</taxon>
        <taxon>Ascomycota</taxon>
        <taxon>Pezizomycotina</taxon>
        <taxon>Sordariomycetes</taxon>
        <taxon>Sordariomycetidae</taxon>
        <taxon>Coniochaetales</taxon>
        <taxon>Coniochaetaceae</taxon>
        <taxon>Coniochaeta</taxon>
    </lineage>
</organism>
<dbReference type="PANTHER" id="PTHR11060">
    <property type="entry name" value="PROTEIN MEMO1"/>
    <property type="match status" value="1"/>
</dbReference>
<dbReference type="Proteomes" id="UP000275385">
    <property type="component" value="Unassembled WGS sequence"/>
</dbReference>
<dbReference type="Pfam" id="PF01875">
    <property type="entry name" value="Memo"/>
    <property type="match status" value="1"/>
</dbReference>
<dbReference type="EMBL" id="QVQW01000104">
    <property type="protein sequence ID" value="RKU40438.1"/>
    <property type="molecule type" value="Genomic_DNA"/>
</dbReference>
<dbReference type="HAMAP" id="MF_00055">
    <property type="entry name" value="MEMO1"/>
    <property type="match status" value="1"/>
</dbReference>
<gene>
    <name evidence="2" type="ORF">DL546_002873</name>
</gene>
<comment type="caution">
    <text evidence="2">The sequence shown here is derived from an EMBL/GenBank/DDBJ whole genome shotgun (WGS) entry which is preliminary data.</text>
</comment>
<reference evidence="2 3" key="1">
    <citation type="submission" date="2018-08" db="EMBL/GenBank/DDBJ databases">
        <title>Draft genome of the lignicolous fungus Coniochaeta pulveracea.</title>
        <authorList>
            <person name="Borstlap C.J."/>
            <person name="De Witt R.N."/>
            <person name="Botha A."/>
            <person name="Volschenk H."/>
        </authorList>
    </citation>
    <scope>NUCLEOTIDE SEQUENCE [LARGE SCALE GENOMIC DNA]</scope>
    <source>
        <strain evidence="2 3">CAB683</strain>
    </source>
</reference>
<accession>A0A420XYA9</accession>
<evidence type="ECO:0000313" key="3">
    <source>
        <dbReference type="Proteomes" id="UP000275385"/>
    </source>
</evidence>
<proteinExistence type="inferred from homology"/>
<keyword evidence="3" id="KW-1185">Reference proteome</keyword>
<dbReference type="NCBIfam" id="TIGR04336">
    <property type="entry name" value="AmmeMemoSam_B"/>
    <property type="match status" value="1"/>
</dbReference>
<protein>
    <submittedName>
        <fullName evidence="2">Uncharacterized protein</fullName>
    </submittedName>
</protein>
<evidence type="ECO:0000313" key="2">
    <source>
        <dbReference type="EMBL" id="RKU40438.1"/>
    </source>
</evidence>
<dbReference type="CDD" id="cd07361">
    <property type="entry name" value="MEMO_like"/>
    <property type="match status" value="1"/>
</dbReference>